<organism evidence="1 2">
    <name type="scientific">Lipomyces tetrasporus</name>
    <dbReference type="NCBI Taxonomy" id="54092"/>
    <lineage>
        <taxon>Eukaryota</taxon>
        <taxon>Fungi</taxon>
        <taxon>Dikarya</taxon>
        <taxon>Ascomycota</taxon>
        <taxon>Saccharomycotina</taxon>
        <taxon>Lipomycetes</taxon>
        <taxon>Lipomycetales</taxon>
        <taxon>Lipomycetaceae</taxon>
        <taxon>Lipomyces</taxon>
    </lineage>
</organism>
<evidence type="ECO:0000313" key="1">
    <source>
        <dbReference type="EMBL" id="KAJ8102345.1"/>
    </source>
</evidence>
<comment type="caution">
    <text evidence="1">The sequence shown here is derived from an EMBL/GenBank/DDBJ whole genome shotgun (WGS) entry which is preliminary data.</text>
</comment>
<dbReference type="EMBL" id="JARPMG010000003">
    <property type="protein sequence ID" value="KAJ8102345.1"/>
    <property type="molecule type" value="Genomic_DNA"/>
</dbReference>
<keyword evidence="2" id="KW-1185">Reference proteome</keyword>
<name>A0AAD7QVY3_9ASCO</name>
<dbReference type="RefSeq" id="XP_056045795.1">
    <property type="nucleotide sequence ID" value="XM_056187170.1"/>
</dbReference>
<proteinExistence type="predicted"/>
<sequence>MNPGVTQQTTTIIRETTEIAEVSNADLFPVAPATFRLLHDLRGGNAKFRDPYQAAAVQTVISNRGALIL</sequence>
<dbReference type="GeneID" id="80882336"/>
<gene>
    <name evidence="1" type="ORF">POJ06DRAFT_249448</name>
</gene>
<reference evidence="1" key="1">
    <citation type="submission" date="2023-03" db="EMBL/GenBank/DDBJ databases">
        <title>Near-Complete genome sequence of Lipomyces tetrasporous NRRL Y-64009, an oleaginous yeast capable of growing on lignocellulosic hydrolysates.</title>
        <authorList>
            <consortium name="Lawrence Berkeley National Laboratory"/>
            <person name="Jagtap S.S."/>
            <person name="Liu J.-J."/>
            <person name="Walukiewicz H.E."/>
            <person name="Pangilinan J."/>
            <person name="Lipzen A."/>
            <person name="Ahrendt S."/>
            <person name="Koriabine M."/>
            <person name="Cobaugh K."/>
            <person name="Salamov A."/>
            <person name="Yoshinaga Y."/>
            <person name="Ng V."/>
            <person name="Daum C."/>
            <person name="Grigoriev I.V."/>
            <person name="Slininger P.J."/>
            <person name="Dien B.S."/>
            <person name="Jin Y.-S."/>
            <person name="Rao C.V."/>
        </authorList>
    </citation>
    <scope>NUCLEOTIDE SEQUENCE</scope>
    <source>
        <strain evidence="1">NRRL Y-64009</strain>
    </source>
</reference>
<protein>
    <submittedName>
        <fullName evidence="1">Uncharacterized protein</fullName>
    </submittedName>
</protein>
<accession>A0AAD7QVY3</accession>
<dbReference type="AlphaFoldDB" id="A0AAD7QVY3"/>
<evidence type="ECO:0000313" key="2">
    <source>
        <dbReference type="Proteomes" id="UP001217417"/>
    </source>
</evidence>
<dbReference type="Proteomes" id="UP001217417">
    <property type="component" value="Unassembled WGS sequence"/>
</dbReference>